<dbReference type="AlphaFoldDB" id="A0A381QSM3"/>
<accession>A0A381QSM3</accession>
<evidence type="ECO:0000313" key="5">
    <source>
        <dbReference type="EMBL" id="SUZ80847.1"/>
    </source>
</evidence>
<dbReference type="InterPro" id="IPR001406">
    <property type="entry name" value="PsdUridine_synth_TruA"/>
</dbReference>
<comment type="similarity">
    <text evidence="1">Belongs to the tRNA pseudouridine synthase TruA family.</text>
</comment>
<dbReference type="InterPro" id="IPR020095">
    <property type="entry name" value="PsdUridine_synth_TruA_C"/>
</dbReference>
<dbReference type="InterPro" id="IPR020097">
    <property type="entry name" value="PsdUridine_synth_TruA_a/b_dom"/>
</dbReference>
<dbReference type="HAMAP" id="MF_00171">
    <property type="entry name" value="TruA"/>
    <property type="match status" value="1"/>
</dbReference>
<proteinExistence type="inferred from homology"/>
<name>A0A381QSM3_9ZZZZ</name>
<organism evidence="5">
    <name type="scientific">marine metagenome</name>
    <dbReference type="NCBI Taxonomy" id="408172"/>
    <lineage>
        <taxon>unclassified sequences</taxon>
        <taxon>metagenomes</taxon>
        <taxon>ecological metagenomes</taxon>
    </lineage>
</organism>
<dbReference type="GO" id="GO:0031119">
    <property type="term" value="P:tRNA pseudouridine synthesis"/>
    <property type="evidence" value="ECO:0007669"/>
    <property type="project" value="TreeGrafter"/>
</dbReference>
<dbReference type="Gene3D" id="3.30.70.660">
    <property type="entry name" value="Pseudouridine synthase I, catalytic domain, C-terminal subdomain"/>
    <property type="match status" value="1"/>
</dbReference>
<keyword evidence="2" id="KW-0819">tRNA processing</keyword>
<dbReference type="Gene3D" id="3.30.70.580">
    <property type="entry name" value="Pseudouridine synthase I, catalytic domain, N-terminal subdomain"/>
    <property type="match status" value="1"/>
</dbReference>
<dbReference type="InterPro" id="IPR020103">
    <property type="entry name" value="PsdUridine_synth_cat_dom_sf"/>
</dbReference>
<dbReference type="InterPro" id="IPR020094">
    <property type="entry name" value="TruA/RsuA/RluB/E/F_N"/>
</dbReference>
<feature type="domain" description="Pseudouridine synthase I TruA alpha/beta" evidence="4">
    <location>
        <begin position="8"/>
        <end position="102"/>
    </location>
</feature>
<evidence type="ECO:0000256" key="1">
    <source>
        <dbReference type="ARBA" id="ARBA00009375"/>
    </source>
</evidence>
<gene>
    <name evidence="5" type="ORF">METZ01_LOCUS33701</name>
</gene>
<dbReference type="PANTHER" id="PTHR11142">
    <property type="entry name" value="PSEUDOURIDYLATE SYNTHASE"/>
    <property type="match status" value="1"/>
</dbReference>
<reference evidence="5" key="1">
    <citation type="submission" date="2018-05" db="EMBL/GenBank/DDBJ databases">
        <authorList>
            <person name="Lanie J.A."/>
            <person name="Ng W.-L."/>
            <person name="Kazmierczak K.M."/>
            <person name="Andrzejewski T.M."/>
            <person name="Davidsen T.M."/>
            <person name="Wayne K.J."/>
            <person name="Tettelin H."/>
            <person name="Glass J.I."/>
            <person name="Rusch D."/>
            <person name="Podicherti R."/>
            <person name="Tsui H.-C.T."/>
            <person name="Winkler M.E."/>
        </authorList>
    </citation>
    <scope>NUCLEOTIDE SEQUENCE</scope>
</reference>
<dbReference type="PANTHER" id="PTHR11142:SF0">
    <property type="entry name" value="TRNA PSEUDOURIDINE SYNTHASE-LIKE 1"/>
    <property type="match status" value="1"/>
</dbReference>
<evidence type="ECO:0000259" key="4">
    <source>
        <dbReference type="Pfam" id="PF01416"/>
    </source>
</evidence>
<dbReference type="PIRSF" id="PIRSF001430">
    <property type="entry name" value="tRNA_psdUrid_synth"/>
    <property type="match status" value="1"/>
</dbReference>
<dbReference type="NCBIfam" id="TIGR00071">
    <property type="entry name" value="hisT_truA"/>
    <property type="match status" value="1"/>
</dbReference>
<feature type="domain" description="Pseudouridine synthase I TruA alpha/beta" evidence="4">
    <location>
        <begin position="142"/>
        <end position="255"/>
    </location>
</feature>
<dbReference type="CDD" id="cd02570">
    <property type="entry name" value="PseudoU_synth_EcTruA"/>
    <property type="match status" value="1"/>
</dbReference>
<keyword evidence="3" id="KW-0413">Isomerase</keyword>
<dbReference type="GO" id="GO:0009982">
    <property type="term" value="F:pseudouridine synthase activity"/>
    <property type="evidence" value="ECO:0007669"/>
    <property type="project" value="InterPro"/>
</dbReference>
<dbReference type="GO" id="GO:0003723">
    <property type="term" value="F:RNA binding"/>
    <property type="evidence" value="ECO:0007669"/>
    <property type="project" value="InterPro"/>
</dbReference>
<dbReference type="SUPFAM" id="SSF55120">
    <property type="entry name" value="Pseudouridine synthase"/>
    <property type="match status" value="1"/>
</dbReference>
<dbReference type="EMBL" id="UINC01001444">
    <property type="protein sequence ID" value="SUZ80847.1"/>
    <property type="molecule type" value="Genomic_DNA"/>
</dbReference>
<evidence type="ECO:0000256" key="3">
    <source>
        <dbReference type="ARBA" id="ARBA00023235"/>
    </source>
</evidence>
<dbReference type="Pfam" id="PF01416">
    <property type="entry name" value="PseudoU_synth_1"/>
    <property type="match status" value="2"/>
</dbReference>
<sequence>MRVRGGVAYDGAPFHGFATNAGVPTVAGLLDEALSRVLRTQVVVACAGRTDRGVHAVGQVISFDAPDDVDLDLLRRSVNRQCGPSVVVSTLQRAPDDFDARFSATGRTYRYRILNRPDADPFTTSRAWHVSDALDMEAMEAATAHLVGEHDFSSFCRRRPPLPDGTAATMVRRITGASWRRLADDLSGVELLEFEVSASAFCHQMVRSVVGTLVDVGRGRLAAGSIPGILAACDRRAAGEPAPPGGLTFWSVAYPEEGGASYSGGAPEVG</sequence>
<evidence type="ECO:0000256" key="2">
    <source>
        <dbReference type="ARBA" id="ARBA00022694"/>
    </source>
</evidence>
<protein>
    <recommendedName>
        <fullName evidence="4">Pseudouridine synthase I TruA alpha/beta domain-containing protein</fullName>
    </recommendedName>
</protein>